<reference evidence="2" key="1">
    <citation type="journal article" date="2023" name="Front. Plant Sci.">
        <title>Chromosomal-level genome assembly of Melastoma candidum provides insights into trichome evolution.</title>
        <authorList>
            <person name="Zhong Y."/>
            <person name="Wu W."/>
            <person name="Sun C."/>
            <person name="Zou P."/>
            <person name="Liu Y."/>
            <person name="Dai S."/>
            <person name="Zhou R."/>
        </authorList>
    </citation>
    <scope>NUCLEOTIDE SEQUENCE [LARGE SCALE GENOMIC DNA]</scope>
</reference>
<dbReference type="Proteomes" id="UP001057402">
    <property type="component" value="Chromosome 6"/>
</dbReference>
<organism evidence="1 2">
    <name type="scientific">Melastoma candidum</name>
    <dbReference type="NCBI Taxonomy" id="119954"/>
    <lineage>
        <taxon>Eukaryota</taxon>
        <taxon>Viridiplantae</taxon>
        <taxon>Streptophyta</taxon>
        <taxon>Embryophyta</taxon>
        <taxon>Tracheophyta</taxon>
        <taxon>Spermatophyta</taxon>
        <taxon>Magnoliopsida</taxon>
        <taxon>eudicotyledons</taxon>
        <taxon>Gunneridae</taxon>
        <taxon>Pentapetalae</taxon>
        <taxon>rosids</taxon>
        <taxon>malvids</taxon>
        <taxon>Myrtales</taxon>
        <taxon>Melastomataceae</taxon>
        <taxon>Melastomatoideae</taxon>
        <taxon>Melastomateae</taxon>
        <taxon>Melastoma</taxon>
    </lineage>
</organism>
<evidence type="ECO:0000313" key="2">
    <source>
        <dbReference type="Proteomes" id="UP001057402"/>
    </source>
</evidence>
<keyword evidence="2" id="KW-1185">Reference proteome</keyword>
<dbReference type="EMBL" id="CM042885">
    <property type="protein sequence ID" value="KAI4363951.1"/>
    <property type="molecule type" value="Genomic_DNA"/>
</dbReference>
<protein>
    <submittedName>
        <fullName evidence="1">Uncharacterized protein</fullName>
    </submittedName>
</protein>
<proteinExistence type="predicted"/>
<evidence type="ECO:0000313" key="1">
    <source>
        <dbReference type="EMBL" id="KAI4363951.1"/>
    </source>
</evidence>
<comment type="caution">
    <text evidence="1">The sequence shown here is derived from an EMBL/GenBank/DDBJ whole genome shotgun (WGS) entry which is preliminary data.</text>
</comment>
<name>A0ACB9QCE0_9MYRT</name>
<sequence length="400" mass="45557">MMEVVGNTFRLYEVWKGSNRFFCKGRLIFGPDVASLFLSTFLIAAPAIAFCAKAHSKVQNNGYALPALIVASVLAVMDLIFLFVTSGGDPGIVPRNSRPPESDDTFDTTTPSMEWVNGRTPHMKLPRTKDVIVNGHAVKVKYCDTCLLFRPPRASHCSVCNNCVRRFDHHCPWVGQCIGVRNYRFFFMFISTSTILCIFVFTFSWINLVELRKETIWKAMGTDYLSVILITYCFIAVWFVGGLTVFHSYLICTNQTTYENFRYRYDKKDNPYDRGLLGNVYEVFFSRIPPSMNNFRAFVQVDDVVEDSMVSNYEEGNVNPQEKIDIEMGMKFAEDVPHPTLPEILRNIDCGDLEDNIVCKEVEVDDSAVMVTVEENVRGDPSADRSRVAEHEAKMWSESK</sequence>
<gene>
    <name evidence="1" type="ORF">MLD38_020105</name>
</gene>
<accession>A0ACB9QCE0</accession>